<organism evidence="2 3">
    <name type="scientific">Sandarakinorhabdus glacialis</name>
    <dbReference type="NCBI Taxonomy" id="1614636"/>
    <lineage>
        <taxon>Bacteria</taxon>
        <taxon>Pseudomonadati</taxon>
        <taxon>Pseudomonadota</taxon>
        <taxon>Alphaproteobacteria</taxon>
        <taxon>Sphingomonadales</taxon>
        <taxon>Sphingosinicellaceae</taxon>
        <taxon>Sandarakinorhabdus</taxon>
    </lineage>
</organism>
<dbReference type="AlphaFoldDB" id="A0A916ZMT7"/>
<evidence type="ECO:0000313" key="3">
    <source>
        <dbReference type="Proteomes" id="UP000635071"/>
    </source>
</evidence>
<feature type="transmembrane region" description="Helical" evidence="1">
    <location>
        <begin position="184"/>
        <end position="203"/>
    </location>
</feature>
<keyword evidence="1" id="KW-0472">Membrane</keyword>
<dbReference type="SUPFAM" id="SSF50199">
    <property type="entry name" value="Staphylococcal nuclease"/>
    <property type="match status" value="1"/>
</dbReference>
<feature type="transmembrane region" description="Helical" evidence="1">
    <location>
        <begin position="215"/>
        <end position="236"/>
    </location>
</feature>
<comment type="caution">
    <text evidence="2">The sequence shown here is derived from an EMBL/GenBank/DDBJ whole genome shotgun (WGS) entry which is preliminary data.</text>
</comment>
<evidence type="ECO:0008006" key="4">
    <source>
        <dbReference type="Google" id="ProtNLM"/>
    </source>
</evidence>
<keyword evidence="1" id="KW-1133">Transmembrane helix</keyword>
<dbReference type="EMBL" id="BMJM01000002">
    <property type="protein sequence ID" value="GGE05147.1"/>
    <property type="molecule type" value="Genomic_DNA"/>
</dbReference>
<proteinExistence type="predicted"/>
<keyword evidence="3" id="KW-1185">Reference proteome</keyword>
<reference evidence="2" key="1">
    <citation type="journal article" date="2014" name="Int. J. Syst. Evol. Microbiol.">
        <title>Complete genome sequence of Corynebacterium casei LMG S-19264T (=DSM 44701T), isolated from a smear-ripened cheese.</title>
        <authorList>
            <consortium name="US DOE Joint Genome Institute (JGI-PGF)"/>
            <person name="Walter F."/>
            <person name="Albersmeier A."/>
            <person name="Kalinowski J."/>
            <person name="Ruckert C."/>
        </authorList>
    </citation>
    <scope>NUCLEOTIDE SEQUENCE</scope>
    <source>
        <strain evidence="2">CGMCC 1.15519</strain>
    </source>
</reference>
<keyword evidence="1" id="KW-0812">Transmembrane</keyword>
<gene>
    <name evidence="2" type="ORF">GCM10011529_09420</name>
</gene>
<dbReference type="InterPro" id="IPR010718">
    <property type="entry name" value="DUF1294"/>
</dbReference>
<dbReference type="Gene3D" id="2.40.50.90">
    <property type="match status" value="1"/>
</dbReference>
<evidence type="ECO:0000313" key="2">
    <source>
        <dbReference type="EMBL" id="GGE05147.1"/>
    </source>
</evidence>
<name>A0A916ZMT7_9SPHN</name>
<dbReference type="InterPro" id="IPR035437">
    <property type="entry name" value="SNase_OB-fold_sf"/>
</dbReference>
<accession>A0A916ZMT7</accession>
<evidence type="ECO:0000256" key="1">
    <source>
        <dbReference type="SAM" id="Phobius"/>
    </source>
</evidence>
<dbReference type="Proteomes" id="UP000635071">
    <property type="component" value="Unassembled WGS sequence"/>
</dbReference>
<feature type="transmembrane region" description="Helical" evidence="1">
    <location>
        <begin position="146"/>
        <end position="164"/>
    </location>
</feature>
<protein>
    <recommendedName>
        <fullName evidence="4">DUF1294 domain-containing protein</fullName>
    </recommendedName>
</protein>
<dbReference type="RefSeq" id="WP_188761751.1">
    <property type="nucleotide sequence ID" value="NZ_BMJM01000002.1"/>
</dbReference>
<sequence>MPLLILAAATSFACLNPVHRDGDEIACAGRHGNRGASTQLYGIDAPRLEGECRPGRSCVPGDPIAARDHLAGLTRGKAVQCTTVNNDTGGVAGLRCTTDAVDLACAMRDAGLAIERQSPLNCLAPLPKTPGTTVKAPLSWSTMPVLWRWVPLFLIVVNLAAYWAIANDKKRVNSGQGRIAPTHLLTLVFFGGALGTLIAQQRFDHLKDEQPFANRFAILFGLQLGIVIGLVLPLFLA</sequence>
<reference evidence="2" key="2">
    <citation type="submission" date="2020-09" db="EMBL/GenBank/DDBJ databases">
        <authorList>
            <person name="Sun Q."/>
            <person name="Zhou Y."/>
        </authorList>
    </citation>
    <scope>NUCLEOTIDE SEQUENCE</scope>
    <source>
        <strain evidence="2">CGMCC 1.15519</strain>
    </source>
</reference>
<dbReference type="Pfam" id="PF06961">
    <property type="entry name" value="DUF1294"/>
    <property type="match status" value="1"/>
</dbReference>